<dbReference type="PANTHER" id="PTHR48111">
    <property type="entry name" value="REGULATOR OF RPOS"/>
    <property type="match status" value="1"/>
</dbReference>
<evidence type="ECO:0000256" key="5">
    <source>
        <dbReference type="ARBA" id="ARBA00023163"/>
    </source>
</evidence>
<dbReference type="PROSITE" id="PS51755">
    <property type="entry name" value="OMPR_PHOB"/>
    <property type="match status" value="1"/>
</dbReference>
<dbReference type="CDD" id="cd19934">
    <property type="entry name" value="REC_OmpR_EcPhoP-like"/>
    <property type="match status" value="1"/>
</dbReference>
<evidence type="ECO:0000256" key="3">
    <source>
        <dbReference type="ARBA" id="ARBA00023015"/>
    </source>
</evidence>
<name>A0A4R3JD72_9PROT</name>
<dbReference type="Proteomes" id="UP000295304">
    <property type="component" value="Unassembled WGS sequence"/>
</dbReference>
<dbReference type="AlphaFoldDB" id="A0A4R3JD72"/>
<organism evidence="10 11">
    <name type="scientific">Varunaivibrio sulfuroxidans</name>
    <dbReference type="NCBI Taxonomy" id="1773489"/>
    <lineage>
        <taxon>Bacteria</taxon>
        <taxon>Pseudomonadati</taxon>
        <taxon>Pseudomonadota</taxon>
        <taxon>Alphaproteobacteria</taxon>
        <taxon>Rhodospirillales</taxon>
        <taxon>Magnetovibrionaceae</taxon>
        <taxon>Varunaivibrio</taxon>
    </lineage>
</organism>
<evidence type="ECO:0000259" key="9">
    <source>
        <dbReference type="PROSITE" id="PS51755"/>
    </source>
</evidence>
<evidence type="ECO:0000313" key="11">
    <source>
        <dbReference type="Proteomes" id="UP000295304"/>
    </source>
</evidence>
<sequence>MRVLVVEDDPGLLRQISRALSEVGYSVDPAPDGEEGQFLGETEPYDAIVLDLGLPKIDGLTVLDHWRQSGVAIPVLILTARDTWNQKVAGFDAGADDYLTKPFHMEELLARLRALIRRTAGHANPMLECGSVQLDTRTGKVTSRGAGVTLTAHELKVLSYFMHHQGRVLSQTELIEHVYDQDFDRDSNTIEVFIARLRKKLGAEMIKTHRGRGYSMSPPGESA</sequence>
<dbReference type="SMART" id="SM00862">
    <property type="entry name" value="Trans_reg_C"/>
    <property type="match status" value="1"/>
</dbReference>
<dbReference type="Pfam" id="PF00072">
    <property type="entry name" value="Response_reg"/>
    <property type="match status" value="1"/>
</dbReference>
<proteinExistence type="predicted"/>
<evidence type="ECO:0000256" key="4">
    <source>
        <dbReference type="ARBA" id="ARBA00023125"/>
    </source>
</evidence>
<feature type="DNA-binding region" description="OmpR/PhoB-type" evidence="7">
    <location>
        <begin position="124"/>
        <end position="218"/>
    </location>
</feature>
<dbReference type="GO" id="GO:0005829">
    <property type="term" value="C:cytosol"/>
    <property type="evidence" value="ECO:0007669"/>
    <property type="project" value="TreeGrafter"/>
</dbReference>
<feature type="domain" description="OmpR/PhoB-type" evidence="9">
    <location>
        <begin position="124"/>
        <end position="218"/>
    </location>
</feature>
<evidence type="ECO:0000259" key="8">
    <source>
        <dbReference type="PROSITE" id="PS50110"/>
    </source>
</evidence>
<dbReference type="GO" id="GO:0000976">
    <property type="term" value="F:transcription cis-regulatory region binding"/>
    <property type="evidence" value="ECO:0007669"/>
    <property type="project" value="TreeGrafter"/>
</dbReference>
<dbReference type="PROSITE" id="PS50110">
    <property type="entry name" value="RESPONSE_REGULATORY"/>
    <property type="match status" value="1"/>
</dbReference>
<dbReference type="SMART" id="SM00448">
    <property type="entry name" value="REC"/>
    <property type="match status" value="1"/>
</dbReference>
<dbReference type="InterPro" id="IPR039420">
    <property type="entry name" value="WalR-like"/>
</dbReference>
<dbReference type="EMBL" id="SLZW01000003">
    <property type="protein sequence ID" value="TCS63637.1"/>
    <property type="molecule type" value="Genomic_DNA"/>
</dbReference>
<evidence type="ECO:0000313" key="10">
    <source>
        <dbReference type="EMBL" id="TCS63637.1"/>
    </source>
</evidence>
<gene>
    <name evidence="10" type="ORF">EDD55_103260</name>
</gene>
<dbReference type="InterPro" id="IPR001867">
    <property type="entry name" value="OmpR/PhoB-type_DNA-bd"/>
</dbReference>
<dbReference type="OrthoDB" id="9802426at2"/>
<dbReference type="FunFam" id="3.40.50.2300:FF:000002">
    <property type="entry name" value="DNA-binding response regulator PhoP"/>
    <property type="match status" value="1"/>
</dbReference>
<keyword evidence="1 6" id="KW-0597">Phosphoprotein</keyword>
<dbReference type="Gene3D" id="6.10.250.690">
    <property type="match status" value="1"/>
</dbReference>
<dbReference type="PANTHER" id="PTHR48111:SF37">
    <property type="entry name" value="RESPONSE REGULATOR PROTEIN CARR"/>
    <property type="match status" value="1"/>
</dbReference>
<dbReference type="InterPro" id="IPR016032">
    <property type="entry name" value="Sig_transdc_resp-reg_C-effctor"/>
</dbReference>
<dbReference type="GO" id="GO:0006355">
    <property type="term" value="P:regulation of DNA-templated transcription"/>
    <property type="evidence" value="ECO:0007669"/>
    <property type="project" value="InterPro"/>
</dbReference>
<comment type="caution">
    <text evidence="10">The sequence shown here is derived from an EMBL/GenBank/DDBJ whole genome shotgun (WGS) entry which is preliminary data.</text>
</comment>
<dbReference type="RefSeq" id="WP_132938599.1">
    <property type="nucleotide sequence ID" value="NZ_CP119676.1"/>
</dbReference>
<dbReference type="Gene3D" id="1.10.10.10">
    <property type="entry name" value="Winged helix-like DNA-binding domain superfamily/Winged helix DNA-binding domain"/>
    <property type="match status" value="1"/>
</dbReference>
<feature type="domain" description="Response regulatory" evidence="8">
    <location>
        <begin position="2"/>
        <end position="116"/>
    </location>
</feature>
<dbReference type="InterPro" id="IPR001789">
    <property type="entry name" value="Sig_transdc_resp-reg_receiver"/>
</dbReference>
<dbReference type="GO" id="GO:0032993">
    <property type="term" value="C:protein-DNA complex"/>
    <property type="evidence" value="ECO:0007669"/>
    <property type="project" value="TreeGrafter"/>
</dbReference>
<protein>
    <submittedName>
        <fullName evidence="10">Winged helix family two component transcriptional regulator</fullName>
    </submittedName>
</protein>
<dbReference type="CDD" id="cd00383">
    <property type="entry name" value="trans_reg_C"/>
    <property type="match status" value="1"/>
</dbReference>
<feature type="modified residue" description="4-aspartylphosphate" evidence="6">
    <location>
        <position position="51"/>
    </location>
</feature>
<dbReference type="InterPro" id="IPR011006">
    <property type="entry name" value="CheY-like_superfamily"/>
</dbReference>
<dbReference type="InterPro" id="IPR036388">
    <property type="entry name" value="WH-like_DNA-bd_sf"/>
</dbReference>
<accession>A0A4R3JD72</accession>
<keyword evidence="3" id="KW-0805">Transcription regulation</keyword>
<keyword evidence="2" id="KW-0902">Two-component regulatory system</keyword>
<reference evidence="10 11" key="1">
    <citation type="submission" date="2019-03" db="EMBL/GenBank/DDBJ databases">
        <title>Genomic Encyclopedia of Type Strains, Phase IV (KMG-IV): sequencing the most valuable type-strain genomes for metagenomic binning, comparative biology and taxonomic classification.</title>
        <authorList>
            <person name="Goeker M."/>
        </authorList>
    </citation>
    <scope>NUCLEOTIDE SEQUENCE [LARGE SCALE GENOMIC DNA]</scope>
    <source>
        <strain evidence="10 11">DSM 101688</strain>
    </source>
</reference>
<dbReference type="Pfam" id="PF00486">
    <property type="entry name" value="Trans_reg_C"/>
    <property type="match status" value="1"/>
</dbReference>
<evidence type="ECO:0000256" key="2">
    <source>
        <dbReference type="ARBA" id="ARBA00023012"/>
    </source>
</evidence>
<dbReference type="SUPFAM" id="SSF52172">
    <property type="entry name" value="CheY-like"/>
    <property type="match status" value="1"/>
</dbReference>
<keyword evidence="5" id="KW-0804">Transcription</keyword>
<evidence type="ECO:0000256" key="6">
    <source>
        <dbReference type="PROSITE-ProRule" id="PRU00169"/>
    </source>
</evidence>
<evidence type="ECO:0000256" key="7">
    <source>
        <dbReference type="PROSITE-ProRule" id="PRU01091"/>
    </source>
</evidence>
<keyword evidence="4 7" id="KW-0238">DNA-binding</keyword>
<keyword evidence="11" id="KW-1185">Reference proteome</keyword>
<dbReference type="SUPFAM" id="SSF46894">
    <property type="entry name" value="C-terminal effector domain of the bipartite response regulators"/>
    <property type="match status" value="1"/>
</dbReference>
<evidence type="ECO:0000256" key="1">
    <source>
        <dbReference type="ARBA" id="ARBA00022553"/>
    </source>
</evidence>
<dbReference type="GO" id="GO:0000156">
    <property type="term" value="F:phosphorelay response regulator activity"/>
    <property type="evidence" value="ECO:0007669"/>
    <property type="project" value="TreeGrafter"/>
</dbReference>
<dbReference type="Gene3D" id="3.40.50.2300">
    <property type="match status" value="1"/>
</dbReference>